<dbReference type="AlphaFoldDB" id="A0A915E721"/>
<dbReference type="WBParaSite" id="jg26446">
    <property type="protein sequence ID" value="jg26446"/>
    <property type="gene ID" value="jg26446"/>
</dbReference>
<sequence>MAAFEELAGHINTLLQSEGRSTVSVPKVALGFIQVANESTCRPIRTLTEKHVNAKEISFERILHMRYEKTDCVLMCTGKKGDKLENFKSSFMESYQREFGFTIPDRTIIIDDIRVRGIARRYLLKNKQVLEKADSNPTVKTVVKCWFEEGELDTSVYDSLDLHLGDQIEGPSIIIDKNWLVFNKDADVISISGPFLIKPRIRDPD</sequence>
<name>A0A915E721_9BILA</name>
<protein>
    <submittedName>
        <fullName evidence="2">Uncharacterized protein</fullName>
    </submittedName>
</protein>
<dbReference type="PANTHER" id="PTHR11365:SF2">
    <property type="entry name" value="5-OXOPROLINASE"/>
    <property type="match status" value="1"/>
</dbReference>
<organism evidence="1 2">
    <name type="scientific">Ditylenchus dipsaci</name>
    <dbReference type="NCBI Taxonomy" id="166011"/>
    <lineage>
        <taxon>Eukaryota</taxon>
        <taxon>Metazoa</taxon>
        <taxon>Ecdysozoa</taxon>
        <taxon>Nematoda</taxon>
        <taxon>Chromadorea</taxon>
        <taxon>Rhabditida</taxon>
        <taxon>Tylenchina</taxon>
        <taxon>Tylenchomorpha</taxon>
        <taxon>Sphaerularioidea</taxon>
        <taxon>Anguinidae</taxon>
        <taxon>Anguininae</taxon>
        <taxon>Ditylenchus</taxon>
    </lineage>
</organism>
<reference evidence="2" key="1">
    <citation type="submission" date="2022-11" db="UniProtKB">
        <authorList>
            <consortium name="WormBaseParasite"/>
        </authorList>
    </citation>
    <scope>IDENTIFICATION</scope>
</reference>
<dbReference type="PANTHER" id="PTHR11365">
    <property type="entry name" value="5-OXOPROLINASE RELATED"/>
    <property type="match status" value="1"/>
</dbReference>
<keyword evidence="1" id="KW-1185">Reference proteome</keyword>
<evidence type="ECO:0000313" key="1">
    <source>
        <dbReference type="Proteomes" id="UP000887574"/>
    </source>
</evidence>
<dbReference type="GO" id="GO:0005829">
    <property type="term" value="C:cytosol"/>
    <property type="evidence" value="ECO:0007669"/>
    <property type="project" value="TreeGrafter"/>
</dbReference>
<dbReference type="InterPro" id="IPR045079">
    <property type="entry name" value="Oxoprolinase-like"/>
</dbReference>
<evidence type="ECO:0000313" key="2">
    <source>
        <dbReference type="WBParaSite" id="jg26446"/>
    </source>
</evidence>
<accession>A0A915E721</accession>
<dbReference type="GO" id="GO:0006749">
    <property type="term" value="P:glutathione metabolic process"/>
    <property type="evidence" value="ECO:0007669"/>
    <property type="project" value="TreeGrafter"/>
</dbReference>
<proteinExistence type="predicted"/>
<dbReference type="Proteomes" id="UP000887574">
    <property type="component" value="Unplaced"/>
</dbReference>
<dbReference type="GO" id="GO:0017168">
    <property type="term" value="F:5-oxoprolinase (ATP-hydrolyzing) activity"/>
    <property type="evidence" value="ECO:0007669"/>
    <property type="project" value="TreeGrafter"/>
</dbReference>